<dbReference type="RefSeq" id="WP_167490807.1">
    <property type="nucleotide sequence ID" value="NZ_CP046173.1"/>
</dbReference>
<proteinExistence type="inferred from homology"/>
<reference evidence="2 3" key="1">
    <citation type="journal article" date="2019" name="ACS Chem. Biol.">
        <title>Identification and Mobilization of a Cryptic Antibiotic Biosynthesis Gene Locus from a Human-Pathogenic Nocardia Isolate.</title>
        <authorList>
            <person name="Herisse M."/>
            <person name="Ishida K."/>
            <person name="Porter J.L."/>
            <person name="Howden B."/>
            <person name="Hertweck C."/>
            <person name="Stinear T.P."/>
            <person name="Pidot S.J."/>
        </authorList>
    </citation>
    <scope>NUCLEOTIDE SEQUENCE [LARGE SCALE GENOMIC DNA]</scope>
    <source>
        <strain evidence="2 3">AUSMDU00012715</strain>
    </source>
</reference>
<accession>A0A6G9ZDP3</accession>
<protein>
    <submittedName>
        <fullName evidence="2">Type II toxin-antitoxin system prevent-host-death family antitoxin</fullName>
    </submittedName>
</protein>
<evidence type="ECO:0000313" key="3">
    <source>
        <dbReference type="Proteomes" id="UP000500953"/>
    </source>
</evidence>
<organism evidence="2 3">
    <name type="scientific">Nocardia terpenica</name>
    <dbReference type="NCBI Taxonomy" id="455432"/>
    <lineage>
        <taxon>Bacteria</taxon>
        <taxon>Bacillati</taxon>
        <taxon>Actinomycetota</taxon>
        <taxon>Actinomycetes</taxon>
        <taxon>Mycobacteriales</taxon>
        <taxon>Nocardiaceae</taxon>
        <taxon>Nocardia</taxon>
    </lineage>
</organism>
<dbReference type="EMBL" id="CP046173">
    <property type="protein sequence ID" value="QIS23467.1"/>
    <property type="molecule type" value="Genomic_DNA"/>
</dbReference>
<sequence>METVNGKALRLKTADYLDIVAREQKPLEVTYRGRPAESVALIPPKLWRNGIAKAPVAQAKIQDASVRDTRARFGDLRNSAVREGVHVRITRNGAEHVVLVPIEWARTVLGL</sequence>
<dbReference type="SUPFAM" id="SSF143120">
    <property type="entry name" value="YefM-like"/>
    <property type="match status" value="1"/>
</dbReference>
<gene>
    <name evidence="2" type="ORF">F6W96_39345</name>
</gene>
<dbReference type="NCBIfam" id="TIGR01552">
    <property type="entry name" value="phd_fam"/>
    <property type="match status" value="2"/>
</dbReference>
<dbReference type="AlphaFoldDB" id="A0A6G9ZDP3"/>
<evidence type="ECO:0000256" key="1">
    <source>
        <dbReference type="ARBA" id="ARBA00009981"/>
    </source>
</evidence>
<comment type="similarity">
    <text evidence="1">Belongs to the phD/YefM antitoxin family.</text>
</comment>
<evidence type="ECO:0000313" key="2">
    <source>
        <dbReference type="EMBL" id="QIS23467.1"/>
    </source>
</evidence>
<name>A0A6G9ZDP3_9NOCA</name>
<dbReference type="InterPro" id="IPR036165">
    <property type="entry name" value="YefM-like_sf"/>
</dbReference>
<dbReference type="Proteomes" id="UP000500953">
    <property type="component" value="Chromosome"/>
</dbReference>
<dbReference type="Gene3D" id="3.40.1620.10">
    <property type="entry name" value="YefM-like domain"/>
    <property type="match status" value="1"/>
</dbReference>